<sequence>MTLEQITAVAEEVWGWDKHSSPGLWFDLNRVESKLRTLDDLKLELESWSGFGRTVEAMADREFVLLIDNTPGFVKLKPNLISYSYEGGPVPKLTAKEIIEATHLAALEAKRKEKEDAEGS</sequence>
<accession>A0A0F9QNF8</accession>
<proteinExistence type="predicted"/>
<evidence type="ECO:0000313" key="1">
    <source>
        <dbReference type="EMBL" id="KKN38552.1"/>
    </source>
</evidence>
<gene>
    <name evidence="1" type="ORF">LCGC14_0752470</name>
</gene>
<dbReference type="AlphaFoldDB" id="A0A0F9QNF8"/>
<reference evidence="1" key="1">
    <citation type="journal article" date="2015" name="Nature">
        <title>Complex archaea that bridge the gap between prokaryotes and eukaryotes.</title>
        <authorList>
            <person name="Spang A."/>
            <person name="Saw J.H."/>
            <person name="Jorgensen S.L."/>
            <person name="Zaremba-Niedzwiedzka K."/>
            <person name="Martijn J."/>
            <person name="Lind A.E."/>
            <person name="van Eijk R."/>
            <person name="Schleper C."/>
            <person name="Guy L."/>
            <person name="Ettema T.J."/>
        </authorList>
    </citation>
    <scope>NUCLEOTIDE SEQUENCE</scope>
</reference>
<comment type="caution">
    <text evidence="1">The sequence shown here is derived from an EMBL/GenBank/DDBJ whole genome shotgun (WGS) entry which is preliminary data.</text>
</comment>
<name>A0A0F9QNF8_9ZZZZ</name>
<organism evidence="1">
    <name type="scientific">marine sediment metagenome</name>
    <dbReference type="NCBI Taxonomy" id="412755"/>
    <lineage>
        <taxon>unclassified sequences</taxon>
        <taxon>metagenomes</taxon>
        <taxon>ecological metagenomes</taxon>
    </lineage>
</organism>
<protein>
    <submittedName>
        <fullName evidence="1">Uncharacterized protein</fullName>
    </submittedName>
</protein>
<dbReference type="EMBL" id="LAZR01001821">
    <property type="protein sequence ID" value="KKN38552.1"/>
    <property type="molecule type" value="Genomic_DNA"/>
</dbReference>